<reference evidence="1" key="1">
    <citation type="submission" date="2020-09" db="EMBL/GenBank/DDBJ databases">
        <title>A novel bacterium of genus Bacillus, isolated from South China Sea.</title>
        <authorList>
            <person name="Huang H."/>
            <person name="Mo K."/>
            <person name="Hu Y."/>
        </authorList>
    </citation>
    <scope>NUCLEOTIDE SEQUENCE</scope>
    <source>
        <strain evidence="1">IB182487</strain>
    </source>
</reference>
<dbReference type="Pfam" id="PF13028">
    <property type="entry name" value="DUF3889"/>
    <property type="match status" value="1"/>
</dbReference>
<dbReference type="RefSeq" id="WP_191160266.1">
    <property type="nucleotide sequence ID" value="NZ_JACXAI010000027.1"/>
</dbReference>
<proteinExistence type="predicted"/>
<name>A0A926NQP3_9BACI</name>
<organism evidence="1 2">
    <name type="scientific">Metabacillus arenae</name>
    <dbReference type="NCBI Taxonomy" id="2771434"/>
    <lineage>
        <taxon>Bacteria</taxon>
        <taxon>Bacillati</taxon>
        <taxon>Bacillota</taxon>
        <taxon>Bacilli</taxon>
        <taxon>Bacillales</taxon>
        <taxon>Bacillaceae</taxon>
        <taxon>Metabacillus</taxon>
    </lineage>
</organism>
<dbReference type="AlphaFoldDB" id="A0A926NQP3"/>
<evidence type="ECO:0000313" key="2">
    <source>
        <dbReference type="Proteomes" id="UP000626844"/>
    </source>
</evidence>
<protein>
    <submittedName>
        <fullName evidence="1">DUF3889 domain-containing protein</fullName>
    </submittedName>
</protein>
<dbReference type="InterPro" id="IPR024987">
    <property type="entry name" value="DUF3889"/>
</dbReference>
<comment type="caution">
    <text evidence="1">The sequence shown here is derived from an EMBL/GenBank/DDBJ whole genome shotgun (WGS) entry which is preliminary data.</text>
</comment>
<dbReference type="Proteomes" id="UP000626844">
    <property type="component" value="Unassembled WGS sequence"/>
</dbReference>
<evidence type="ECO:0000313" key="1">
    <source>
        <dbReference type="EMBL" id="MBD1382257.1"/>
    </source>
</evidence>
<keyword evidence="2" id="KW-1185">Reference proteome</keyword>
<dbReference type="EMBL" id="JACXAI010000027">
    <property type="protein sequence ID" value="MBD1382257.1"/>
    <property type="molecule type" value="Genomic_DNA"/>
</dbReference>
<dbReference type="Gene3D" id="3.10.450.390">
    <property type="entry name" value="Protein of unknown function DUF3889"/>
    <property type="match status" value="1"/>
</dbReference>
<sequence>MDQSKHLSKILVVFFSAVLILAYANQVYGQQDVDYEKWSKVAISSVQKEYPQAELTDLKFAGQEKVNENQSKDTFEIKVKQNGESFTARVEVFFNPKTEELLNVKINRLPE</sequence>
<accession>A0A926NQP3</accession>
<gene>
    <name evidence="1" type="ORF">IC621_18720</name>
</gene>